<name>A0ACB5QV91_9BURK</name>
<evidence type="ECO:0000313" key="2">
    <source>
        <dbReference type="Proteomes" id="UP001055013"/>
    </source>
</evidence>
<reference evidence="1" key="1">
    <citation type="submission" date="2021-09" db="EMBL/GenBank/DDBJ databases">
        <title>Isolation and characterization of 3-chlorobenzoate degrading bacteria from soils in Shizuoka.</title>
        <authorList>
            <person name="Ifat A."/>
            <person name="Ogawa N."/>
            <person name="Kimbara K."/>
            <person name="Moriuchi R."/>
            <person name="Dohra H."/>
            <person name="Shintani M."/>
        </authorList>
    </citation>
    <scope>NUCLEOTIDE SEQUENCE</scope>
    <source>
        <strain evidence="1">19CS2-2</strain>
    </source>
</reference>
<protein>
    <submittedName>
        <fullName evidence="1">DNA repair protein RecN</fullName>
    </submittedName>
</protein>
<evidence type="ECO:0000313" key="1">
    <source>
        <dbReference type="EMBL" id="GJH18851.1"/>
    </source>
</evidence>
<accession>A0ACB5QV91</accession>
<dbReference type="Proteomes" id="UP001055013">
    <property type="component" value="Unassembled WGS sequence"/>
</dbReference>
<gene>
    <name evidence="1" type="primary">recN</name>
    <name evidence="1" type="ORF">CBA19CS22_19935</name>
</gene>
<keyword evidence="2" id="KW-1185">Reference proteome</keyword>
<organism evidence="1 2">
    <name type="scientific">Caballeronia novacaledonica</name>
    <dbReference type="NCBI Taxonomy" id="1544861"/>
    <lineage>
        <taxon>Bacteria</taxon>
        <taxon>Pseudomonadati</taxon>
        <taxon>Pseudomonadota</taxon>
        <taxon>Betaproteobacteria</taxon>
        <taxon>Burkholderiales</taxon>
        <taxon>Burkholderiaceae</taxon>
        <taxon>Caballeronia</taxon>
    </lineage>
</organism>
<comment type="caution">
    <text evidence="1">The sequence shown here is derived from an EMBL/GenBank/DDBJ whole genome shotgun (WGS) entry which is preliminary data.</text>
</comment>
<sequence length="550" mass="59188">MLRHLSIRDFVIVATLDIDFDPGFTVFSGETGAGKSILVDALALTLGSRGDASVVRTGQARADITAEFGTHPQVTRWLDEHALSQDSDSVMLRRVIDSGGRSRAFINGTPATLAQLREVGEMLVDIHGQHAHQLLMRPDAQRELFDTHAQLLDTAGAVNRAWRAMRDAQQAVETAQSRDRELQLERERLAWQLSEFDKLAPQPGEWEEVSAEHHRLSHSASLIDGVQGALGALSESDEAMISQLGAIISKVRGLADIDPALNDVLASLEPAEIQLQEASYSLSHYAQRLELDPDRLAQVERRMDQLHSTARKFRLQPETLPEEHDARRQQLADLDAAADLDALNAAAEKAKAEYLAQAKVLSKARAKAAKHLSNAVTAGMQELSMAGGSFDVALVPLAEGGANGLEQIEFRVAGHAGVALRPLAKVASGGELARISLALAVIASTASPTPTLIFDEVDTGIGGGVAEVVGRLLHQLGRDRQVLCVTHLPQVAARGDQHFQVAKSPDDAGGTVSTVTPLDKSRRVEEVARMLGGLEITATTRKHAKEMLAA</sequence>
<dbReference type="EMBL" id="BPUR01000011">
    <property type="protein sequence ID" value="GJH18851.1"/>
    <property type="molecule type" value="Genomic_DNA"/>
</dbReference>
<proteinExistence type="predicted"/>